<dbReference type="Proteomes" id="UP000230750">
    <property type="component" value="Unassembled WGS sequence"/>
</dbReference>
<feature type="domain" description="MPN" evidence="5">
    <location>
        <begin position="9"/>
        <end position="145"/>
    </location>
</feature>
<dbReference type="AlphaFoldDB" id="A0A2G8L207"/>
<dbReference type="GO" id="GO:0031369">
    <property type="term" value="F:translation initiation factor binding"/>
    <property type="evidence" value="ECO:0007669"/>
    <property type="project" value="InterPro"/>
</dbReference>
<dbReference type="GO" id="GO:0071541">
    <property type="term" value="C:eukaryotic translation initiation factor 3 complex, eIF3m"/>
    <property type="evidence" value="ECO:0007669"/>
    <property type="project" value="TreeGrafter"/>
</dbReference>
<keyword evidence="2 4" id="KW-0396">Initiation factor</keyword>
<dbReference type="GO" id="GO:0016282">
    <property type="term" value="C:eukaryotic 43S preinitiation complex"/>
    <property type="evidence" value="ECO:0007669"/>
    <property type="project" value="UniProtKB-UniRule"/>
</dbReference>
<dbReference type="Pfam" id="PF13012">
    <property type="entry name" value="MitMem_reg"/>
    <property type="match status" value="1"/>
</dbReference>
<evidence type="ECO:0000256" key="1">
    <source>
        <dbReference type="ARBA" id="ARBA00022490"/>
    </source>
</evidence>
<keyword evidence="1 4" id="KW-0963">Cytoplasm</keyword>
<organism evidence="6 7">
    <name type="scientific">Stichopus japonicus</name>
    <name type="common">Sea cucumber</name>
    <dbReference type="NCBI Taxonomy" id="307972"/>
    <lineage>
        <taxon>Eukaryota</taxon>
        <taxon>Metazoa</taxon>
        <taxon>Echinodermata</taxon>
        <taxon>Eleutherozoa</taxon>
        <taxon>Echinozoa</taxon>
        <taxon>Holothuroidea</taxon>
        <taxon>Aspidochirotacea</taxon>
        <taxon>Aspidochirotida</taxon>
        <taxon>Stichopodidae</taxon>
        <taxon>Apostichopus</taxon>
    </lineage>
</organism>
<name>A0A2G8L207_STIJA</name>
<comment type="similarity">
    <text evidence="4">Belongs to the eIF-3 subunit F family.</text>
</comment>
<dbReference type="STRING" id="307972.A0A2G8L207"/>
<comment type="subunit">
    <text evidence="4">Component of the eukaryotic translation initiation factor 3 (eIF-3) complex.</text>
</comment>
<comment type="caution">
    <text evidence="6">The sequence shown here is derived from an EMBL/GenBank/DDBJ whole genome shotgun (WGS) entry which is preliminary data.</text>
</comment>
<gene>
    <name evidence="6" type="ORF">BSL78_08910</name>
</gene>
<evidence type="ECO:0000313" key="6">
    <source>
        <dbReference type="EMBL" id="PIK54180.1"/>
    </source>
</evidence>
<dbReference type="InterPro" id="IPR024969">
    <property type="entry name" value="EIF3F/CSN6-like_C"/>
</dbReference>
<protein>
    <recommendedName>
        <fullName evidence="4">Eukaryotic translation initiation factor 3 subunit F</fullName>
        <shortName evidence="4">eIF3f</shortName>
    </recommendedName>
    <alternativeName>
        <fullName evidence="4">Eukaryotic translation initiation factor 3 subunit 5</fullName>
    </alternativeName>
</protein>
<sequence>MAASNPLKCHVHPVVLFSIVDSFERRSDENCRVIGTLLGSYWNGGTNIHGSIEVTNCFCVPHNESEDEVAVDMEFAKNMYDLHRKVNPVEMIVGWYATGPDITDHSVLIHDYYSKECFNPVHITVDTTVENLRMSMTVWVRQNMGVPEKSQGTVFVPIPLKITCHEPERVALDTLIRGKSSGERNIALIDDLSYVSKAANKLQDLLDVVLNYVDEVIAGRISADNQVGRYLMDLVAKVPKLQPEDLDQMLNNSMKDLLMVTYLSQLVSTQLSLNENLTSMVSKGIDKF</sequence>
<dbReference type="InterPro" id="IPR037518">
    <property type="entry name" value="MPN"/>
</dbReference>
<evidence type="ECO:0000313" key="7">
    <source>
        <dbReference type="Proteomes" id="UP000230750"/>
    </source>
</evidence>
<evidence type="ECO:0000256" key="2">
    <source>
        <dbReference type="ARBA" id="ARBA00022540"/>
    </source>
</evidence>
<keyword evidence="3 4" id="KW-0648">Protein biosynthesis</keyword>
<dbReference type="GO" id="GO:0003743">
    <property type="term" value="F:translation initiation factor activity"/>
    <property type="evidence" value="ECO:0007669"/>
    <property type="project" value="UniProtKB-UniRule"/>
</dbReference>
<dbReference type="GO" id="GO:0033290">
    <property type="term" value="C:eukaryotic 48S preinitiation complex"/>
    <property type="evidence" value="ECO:0007669"/>
    <property type="project" value="UniProtKB-UniRule"/>
</dbReference>
<dbReference type="Pfam" id="PF01398">
    <property type="entry name" value="JAB"/>
    <property type="match status" value="1"/>
</dbReference>
<dbReference type="HAMAP" id="MF_03005">
    <property type="entry name" value="eIF3f"/>
    <property type="match status" value="1"/>
</dbReference>
<dbReference type="Gene3D" id="3.40.140.10">
    <property type="entry name" value="Cytidine Deaminase, domain 2"/>
    <property type="match status" value="1"/>
</dbReference>
<dbReference type="GO" id="GO:0008237">
    <property type="term" value="F:metallopeptidase activity"/>
    <property type="evidence" value="ECO:0007669"/>
    <property type="project" value="InterPro"/>
</dbReference>
<comment type="subcellular location">
    <subcellularLocation>
        <location evidence="4">Cytoplasm</location>
    </subcellularLocation>
</comment>
<evidence type="ECO:0000256" key="3">
    <source>
        <dbReference type="ARBA" id="ARBA00022917"/>
    </source>
</evidence>
<dbReference type="OrthoDB" id="25498at2759"/>
<dbReference type="PROSITE" id="PS50249">
    <property type="entry name" value="MPN"/>
    <property type="match status" value="1"/>
</dbReference>
<dbReference type="SMART" id="SM00232">
    <property type="entry name" value="JAB_MPN"/>
    <property type="match status" value="1"/>
</dbReference>
<accession>A0A2G8L207</accession>
<reference evidence="6 7" key="1">
    <citation type="journal article" date="2017" name="PLoS Biol.">
        <title>The sea cucumber genome provides insights into morphological evolution and visceral regeneration.</title>
        <authorList>
            <person name="Zhang X."/>
            <person name="Sun L."/>
            <person name="Yuan J."/>
            <person name="Sun Y."/>
            <person name="Gao Y."/>
            <person name="Zhang L."/>
            <person name="Li S."/>
            <person name="Dai H."/>
            <person name="Hamel J.F."/>
            <person name="Liu C."/>
            <person name="Yu Y."/>
            <person name="Liu S."/>
            <person name="Lin W."/>
            <person name="Guo K."/>
            <person name="Jin S."/>
            <person name="Xu P."/>
            <person name="Storey K.B."/>
            <person name="Huan P."/>
            <person name="Zhang T."/>
            <person name="Zhou Y."/>
            <person name="Zhang J."/>
            <person name="Lin C."/>
            <person name="Li X."/>
            <person name="Xing L."/>
            <person name="Huo D."/>
            <person name="Sun M."/>
            <person name="Wang L."/>
            <person name="Mercier A."/>
            <person name="Li F."/>
            <person name="Yang H."/>
            <person name="Xiang J."/>
        </authorList>
    </citation>
    <scope>NUCLEOTIDE SEQUENCE [LARGE SCALE GENOMIC DNA]</scope>
    <source>
        <strain evidence="6">Shaxun</strain>
        <tissue evidence="6">Muscle</tissue>
    </source>
</reference>
<dbReference type="InterPro" id="IPR000555">
    <property type="entry name" value="JAMM/MPN+_dom"/>
</dbReference>
<dbReference type="PANTHER" id="PTHR10540">
    <property type="entry name" value="EUKARYOTIC TRANSLATION INITIATION FACTOR 3 SUBUNIT F-RELATED"/>
    <property type="match status" value="1"/>
</dbReference>
<dbReference type="PANTHER" id="PTHR10540:SF6">
    <property type="entry name" value="EUKARYOTIC TRANSLATION INITIATION FACTOR 3 SUBUNIT F"/>
    <property type="match status" value="1"/>
</dbReference>
<dbReference type="InterPro" id="IPR027531">
    <property type="entry name" value="eIF3f"/>
</dbReference>
<comment type="function">
    <text evidence="4">Component of the eukaryotic translation initiation factor 3 (eIF-3) complex, which is involved in protein synthesis of a specialized repertoire of mRNAs and, together with other initiation factors, stimulates binding of mRNA and methionyl-tRNAi to the 40S ribosome. The eIF-3 complex specifically targets and initiates translation of a subset of mRNAs involved in cell proliferation.</text>
</comment>
<evidence type="ECO:0000256" key="4">
    <source>
        <dbReference type="HAMAP-Rule" id="MF_03005"/>
    </source>
</evidence>
<dbReference type="CDD" id="cd08064">
    <property type="entry name" value="MPN_eIF3f"/>
    <property type="match status" value="1"/>
</dbReference>
<dbReference type="GO" id="GO:0001732">
    <property type="term" value="P:formation of cytoplasmic translation initiation complex"/>
    <property type="evidence" value="ECO:0007669"/>
    <property type="project" value="UniProtKB-UniRule"/>
</dbReference>
<proteinExistence type="inferred from homology"/>
<dbReference type="EMBL" id="MRZV01000259">
    <property type="protein sequence ID" value="PIK54180.1"/>
    <property type="molecule type" value="Genomic_DNA"/>
</dbReference>
<keyword evidence="7" id="KW-1185">Reference proteome</keyword>
<evidence type="ECO:0000259" key="5">
    <source>
        <dbReference type="PROSITE" id="PS50249"/>
    </source>
</evidence>